<evidence type="ECO:0000259" key="1">
    <source>
        <dbReference type="Pfam" id="PF01965"/>
    </source>
</evidence>
<dbReference type="Proteomes" id="UP001299068">
    <property type="component" value="Unassembled WGS sequence"/>
</dbReference>
<dbReference type="PANTHER" id="PTHR48094">
    <property type="entry name" value="PROTEIN/NUCLEIC ACID DEGLYCASE DJ-1-RELATED"/>
    <property type="match status" value="1"/>
</dbReference>
<keyword evidence="3" id="KW-1185">Reference proteome</keyword>
<dbReference type="RefSeq" id="WP_221860331.1">
    <property type="nucleotide sequence ID" value="NZ_JAIKTU010000005.1"/>
</dbReference>
<dbReference type="Gene3D" id="3.40.50.880">
    <property type="match status" value="1"/>
</dbReference>
<evidence type="ECO:0000313" key="2">
    <source>
        <dbReference type="EMBL" id="MBY0755220.1"/>
    </source>
</evidence>
<dbReference type="InterPro" id="IPR029062">
    <property type="entry name" value="Class_I_gatase-like"/>
</dbReference>
<organism evidence="2 3">
    <name type="scientific">Clostridium sardiniense</name>
    <name type="common">Clostridium absonum</name>
    <dbReference type="NCBI Taxonomy" id="29369"/>
    <lineage>
        <taxon>Bacteria</taxon>
        <taxon>Bacillati</taxon>
        <taxon>Bacillota</taxon>
        <taxon>Clostridia</taxon>
        <taxon>Eubacteriales</taxon>
        <taxon>Clostridiaceae</taxon>
        <taxon>Clostridium</taxon>
    </lineage>
</organism>
<evidence type="ECO:0000313" key="3">
    <source>
        <dbReference type="Proteomes" id="UP001299068"/>
    </source>
</evidence>
<accession>A0ABS7KWM0</accession>
<comment type="caution">
    <text evidence="2">The sequence shown here is derived from an EMBL/GenBank/DDBJ whole genome shotgun (WGS) entry which is preliminary data.</text>
</comment>
<sequence>MIKIALFIFENMTNYEVTFVSHLLNTQEDIQVVTVAYEERSIKGQTGFIYSPEMILKDIEYDEFDGLIIPGGWNGDYREELQDLILYFKDNNKLIAGICGAGTVYLAKSTALDNVQYTTPIKKWSNRHKIIFGEEDPFNRENFVNVDIVRDCNVITAIGNSFIDFGVEICDFLNLFENNKEKQSFREMFK</sequence>
<dbReference type="Pfam" id="PF01965">
    <property type="entry name" value="DJ-1_PfpI"/>
    <property type="match status" value="1"/>
</dbReference>
<dbReference type="PANTHER" id="PTHR48094:SF12">
    <property type="entry name" value="PARKINSON DISEASE PROTEIN 7 HOMOLOG"/>
    <property type="match status" value="1"/>
</dbReference>
<dbReference type="SUPFAM" id="SSF52317">
    <property type="entry name" value="Class I glutamine amidotransferase-like"/>
    <property type="match status" value="1"/>
</dbReference>
<dbReference type="InterPro" id="IPR050325">
    <property type="entry name" value="Prot/Nucl_acid_deglycase"/>
</dbReference>
<dbReference type="EMBL" id="JAIKTU010000005">
    <property type="protein sequence ID" value="MBY0755220.1"/>
    <property type="molecule type" value="Genomic_DNA"/>
</dbReference>
<reference evidence="2 3" key="1">
    <citation type="journal article" date="2021" name="Cell Host Microbe">
        <title>in vivo commensal control of Clostridioides difficile virulence.</title>
        <authorList>
            <person name="Girinathan B.P."/>
            <person name="Dibenedetto N."/>
            <person name="Worley J.N."/>
            <person name="Peltier J."/>
            <person name="Arrieta-Ortiz M.L."/>
            <person name="Rupa Christinal Immanuel S."/>
            <person name="Lavin R."/>
            <person name="Delaney M.L."/>
            <person name="Cummins C."/>
            <person name="Hoffmann M."/>
            <person name="Luo Y."/>
            <person name="Gonzalez-Escalona N."/>
            <person name="Allard M."/>
            <person name="Onderdonk A.B."/>
            <person name="Gerber G.K."/>
            <person name="Sonenshein A.L."/>
            <person name="Baliga N."/>
            <person name="Dupuy B."/>
            <person name="Bry L."/>
        </authorList>
    </citation>
    <scope>NUCLEOTIDE SEQUENCE [LARGE SCALE GENOMIC DNA]</scope>
    <source>
        <strain evidence="2 3">DSM 599</strain>
    </source>
</reference>
<protein>
    <submittedName>
        <fullName evidence="2">DJ-1/PfpI family protein</fullName>
    </submittedName>
</protein>
<proteinExistence type="predicted"/>
<gene>
    <name evidence="2" type="ORF">K5V21_07105</name>
</gene>
<dbReference type="InterPro" id="IPR002818">
    <property type="entry name" value="DJ-1/PfpI"/>
</dbReference>
<feature type="domain" description="DJ-1/PfpI" evidence="1">
    <location>
        <begin position="3"/>
        <end position="169"/>
    </location>
</feature>
<name>A0ABS7KWM0_CLOSR</name>